<proteinExistence type="predicted"/>
<sequence>MPWKCFPTSIHEKKKKKQERDKKTQPHTHKGAQRDKETRRSPSKPQAELPAERGHSGGQERKPSQGPRGTTAEPAAYGGGLPLPASSRRMACCSCFTSFSTVRASSRSLPKKAPVAAMAPSGARRRRGRAGPRAPPGPSNCRRREPHWRRRAPPAAESRESRSPPARPPPSWLLRGARSRRVPVSGAGGDVGRRCPRGSAPKPGRRVGHRRAPAPWERGKMFLTTVLLRKRIPGKQWIGKYRRPREVTISMKQAMIRRLEIEAENEYWLSRPYLTQEQEYKHNTEERRAKWEAFKSLKQAKFPEHRYISDHLNHLNVTKKWTC</sequence>
<accession>H0ZMC0</accession>
<keyword evidence="3" id="KW-1185">Reference proteome</keyword>
<dbReference type="Ensembl" id="ENSTGUT00000011872.2">
    <property type="protein sequence ID" value="ENSTGUP00000011743.2"/>
    <property type="gene ID" value="ENSTGUG00000011395.2"/>
</dbReference>
<name>H0ZMC0_TAEGU</name>
<evidence type="ECO:0000256" key="1">
    <source>
        <dbReference type="SAM" id="MobiDB-lite"/>
    </source>
</evidence>
<dbReference type="PANTHER" id="PTHR14520">
    <property type="entry name" value="MITOCHONDRIAL RIBOSOMAL PROTEIN 63"/>
    <property type="match status" value="1"/>
</dbReference>
<dbReference type="AlphaFoldDB" id="H0ZMC0"/>
<evidence type="ECO:0000313" key="2">
    <source>
        <dbReference type="Ensembl" id="ENSTGUP00000011743.2"/>
    </source>
</evidence>
<dbReference type="GO" id="GO:0005761">
    <property type="term" value="C:mitochondrial ribosome"/>
    <property type="evidence" value="ECO:0007669"/>
    <property type="project" value="InterPro"/>
</dbReference>
<feature type="region of interest" description="Disordered" evidence="1">
    <location>
        <begin position="103"/>
        <end position="212"/>
    </location>
</feature>
<feature type="compositionally biased region" description="Basic and acidic residues" evidence="1">
    <location>
        <begin position="50"/>
        <end position="63"/>
    </location>
</feature>
<dbReference type="GeneTree" id="ENSGT00390000008171"/>
<dbReference type="OMA" id="SRRMACC"/>
<dbReference type="HOGENOM" id="CLU_175792_1_0_1"/>
<reference evidence="2" key="2">
    <citation type="submission" date="2025-08" db="UniProtKB">
        <authorList>
            <consortium name="Ensembl"/>
        </authorList>
    </citation>
    <scope>IDENTIFICATION</scope>
</reference>
<feature type="region of interest" description="Disordered" evidence="1">
    <location>
        <begin position="1"/>
        <end position="84"/>
    </location>
</feature>
<dbReference type="PANTHER" id="PTHR14520:SF4">
    <property type="entry name" value="LARGE RIBOSOMAL SUBUNIT PROTEIN ML63"/>
    <property type="match status" value="1"/>
</dbReference>
<gene>
    <name evidence="2" type="primary">MRPL57</name>
</gene>
<dbReference type="GO" id="GO:0003735">
    <property type="term" value="F:structural constituent of ribosome"/>
    <property type="evidence" value="ECO:0007669"/>
    <property type="project" value="TreeGrafter"/>
</dbReference>
<organism evidence="2 3">
    <name type="scientific">Taeniopygia guttata</name>
    <name type="common">Zebra finch</name>
    <name type="synonym">Poephila guttata</name>
    <dbReference type="NCBI Taxonomy" id="59729"/>
    <lineage>
        <taxon>Eukaryota</taxon>
        <taxon>Metazoa</taxon>
        <taxon>Chordata</taxon>
        <taxon>Craniata</taxon>
        <taxon>Vertebrata</taxon>
        <taxon>Euteleostomi</taxon>
        <taxon>Archelosauria</taxon>
        <taxon>Archosauria</taxon>
        <taxon>Dinosauria</taxon>
        <taxon>Saurischia</taxon>
        <taxon>Theropoda</taxon>
        <taxon>Coelurosauria</taxon>
        <taxon>Aves</taxon>
        <taxon>Neognathae</taxon>
        <taxon>Neoaves</taxon>
        <taxon>Telluraves</taxon>
        <taxon>Australaves</taxon>
        <taxon>Passeriformes</taxon>
        <taxon>Passeroidea</taxon>
        <taxon>Estrildidae</taxon>
        <taxon>Estrildinae</taxon>
        <taxon>Taeniopygia</taxon>
    </lineage>
</organism>
<protein>
    <submittedName>
        <fullName evidence="2">Mitochondrial ribosomal protein L57</fullName>
    </submittedName>
</protein>
<reference evidence="2" key="3">
    <citation type="submission" date="2025-09" db="UniProtKB">
        <authorList>
            <consortium name="Ensembl"/>
        </authorList>
    </citation>
    <scope>IDENTIFICATION</scope>
</reference>
<dbReference type="Proteomes" id="UP000007754">
    <property type="component" value="Chromosome 1"/>
</dbReference>
<dbReference type="STRING" id="59729.ENSTGUP00000011743"/>
<dbReference type="InterPro" id="IPR016576">
    <property type="entry name" value="Ribosomal_mL63"/>
</dbReference>
<dbReference type="Pfam" id="PF14978">
    <property type="entry name" value="MRP-63"/>
    <property type="match status" value="1"/>
</dbReference>
<evidence type="ECO:0000313" key="3">
    <source>
        <dbReference type="Proteomes" id="UP000007754"/>
    </source>
</evidence>
<dbReference type="InParanoid" id="H0ZMC0"/>
<reference evidence="2 3" key="1">
    <citation type="journal article" date="2010" name="Nature">
        <title>The genome of a songbird.</title>
        <authorList>
            <person name="Warren W.C."/>
            <person name="Clayton D.F."/>
            <person name="Ellegren H."/>
            <person name="Arnold A.P."/>
            <person name="Hillier L.W."/>
            <person name="Kunstner A."/>
            <person name="Searle S."/>
            <person name="White S."/>
            <person name="Vilella A.J."/>
            <person name="Fairley S."/>
            <person name="Heger A."/>
            <person name="Kong L."/>
            <person name="Ponting C.P."/>
            <person name="Jarvis E.D."/>
            <person name="Mello C.V."/>
            <person name="Minx P."/>
            <person name="Lovell P."/>
            <person name="Velho T.A."/>
            <person name="Ferris M."/>
            <person name="Balakrishnan C.N."/>
            <person name="Sinha S."/>
            <person name="Blatti C."/>
            <person name="London S.E."/>
            <person name="Li Y."/>
            <person name="Lin Y.C."/>
            <person name="George J."/>
            <person name="Sweedler J."/>
            <person name="Southey B."/>
            <person name="Gunaratne P."/>
            <person name="Watson M."/>
            <person name="Nam K."/>
            <person name="Backstrom N."/>
            <person name="Smeds L."/>
            <person name="Nabholz B."/>
            <person name="Itoh Y."/>
            <person name="Whitney O."/>
            <person name="Pfenning A.R."/>
            <person name="Howard J."/>
            <person name="Volker M."/>
            <person name="Skinner B.M."/>
            <person name="Griffin D.K."/>
            <person name="Ye L."/>
            <person name="McLaren W.M."/>
            <person name="Flicek P."/>
            <person name="Quesada V."/>
            <person name="Velasco G."/>
            <person name="Lopez-Otin C."/>
            <person name="Puente X.S."/>
            <person name="Olender T."/>
            <person name="Lancet D."/>
            <person name="Smit A.F."/>
            <person name="Hubley R."/>
            <person name="Konkel M.K."/>
            <person name="Walker J.A."/>
            <person name="Batzer M.A."/>
            <person name="Gu W."/>
            <person name="Pollock D.D."/>
            <person name="Chen L."/>
            <person name="Cheng Z."/>
            <person name="Eichler E.E."/>
            <person name="Stapley J."/>
            <person name="Slate J."/>
            <person name="Ekblom R."/>
            <person name="Birkhead T."/>
            <person name="Burke T."/>
            <person name="Burt D."/>
            <person name="Scharff C."/>
            <person name="Adam I."/>
            <person name="Richard H."/>
            <person name="Sultan M."/>
            <person name="Soldatov A."/>
            <person name="Lehrach H."/>
            <person name="Edwards S.V."/>
            <person name="Yang S.P."/>
            <person name="Li X."/>
            <person name="Graves T."/>
            <person name="Fulton L."/>
            <person name="Nelson J."/>
            <person name="Chinwalla A."/>
            <person name="Hou S."/>
            <person name="Mardis E.R."/>
            <person name="Wilson R.K."/>
        </authorList>
    </citation>
    <scope>NUCLEOTIDE SEQUENCE [LARGE SCALE GENOMIC DNA]</scope>
</reference>
<dbReference type="GO" id="GO:0032543">
    <property type="term" value="P:mitochondrial translation"/>
    <property type="evidence" value="ECO:0007669"/>
    <property type="project" value="TreeGrafter"/>
</dbReference>
<feature type="compositionally biased region" description="Basic residues" evidence="1">
    <location>
        <begin position="203"/>
        <end position="212"/>
    </location>
</feature>